<feature type="domain" description="Plasmid replication protein RepL" evidence="2">
    <location>
        <begin position="15"/>
        <end position="148"/>
    </location>
</feature>
<evidence type="ECO:0000313" key="6">
    <source>
        <dbReference type="Proteomes" id="UP000199280"/>
    </source>
</evidence>
<dbReference type="STRING" id="640938.TR210_2477"/>
<evidence type="ECO:0000313" key="5">
    <source>
        <dbReference type="Proteomes" id="UP000076878"/>
    </source>
</evidence>
<proteinExistence type="predicted"/>
<accession>A0A143Z580</accession>
<dbReference type="SUPFAM" id="SSF46785">
    <property type="entry name" value="Winged helix' DNA-binding domain"/>
    <property type="match status" value="1"/>
</dbReference>
<dbReference type="Pfam" id="PF05732">
    <property type="entry name" value="RepL"/>
    <property type="match status" value="1"/>
</dbReference>
<dbReference type="InterPro" id="IPR008813">
    <property type="entry name" value="Plasmid_replication_RepL"/>
</dbReference>
<gene>
    <name evidence="4" type="ORF">SAMN05216375_1529</name>
    <name evidence="3" type="ORF">TR210_2477</name>
</gene>
<dbReference type="InterPro" id="IPR036388">
    <property type="entry name" value="WH-like_DNA-bd_sf"/>
</dbReference>
<name>A0A143Z580_9LACT</name>
<evidence type="ECO:0000259" key="1">
    <source>
        <dbReference type="Pfam" id="PF03167"/>
    </source>
</evidence>
<evidence type="ECO:0000313" key="3">
    <source>
        <dbReference type="EMBL" id="CZR07749.1"/>
    </source>
</evidence>
<feature type="domain" description="Uracil-DNA glycosylase-like" evidence="1">
    <location>
        <begin position="156"/>
        <end position="290"/>
    </location>
</feature>
<organism evidence="3 5">
    <name type="scientific">Trichococcus ilyis</name>
    <dbReference type="NCBI Taxonomy" id="640938"/>
    <lineage>
        <taxon>Bacteria</taxon>
        <taxon>Bacillati</taxon>
        <taxon>Bacillota</taxon>
        <taxon>Bacilli</taxon>
        <taxon>Lactobacillales</taxon>
        <taxon>Carnobacteriaceae</taxon>
        <taxon>Trichococcus</taxon>
    </lineage>
</organism>
<keyword evidence="6" id="KW-1185">Reference proteome</keyword>
<dbReference type="Pfam" id="PF03167">
    <property type="entry name" value="UDG"/>
    <property type="match status" value="1"/>
</dbReference>
<dbReference type="Proteomes" id="UP000076878">
    <property type="component" value="Unassembled WGS sequence"/>
</dbReference>
<reference evidence="4 6" key="2">
    <citation type="submission" date="2016-10" db="EMBL/GenBank/DDBJ databases">
        <authorList>
            <person name="Varghese N."/>
            <person name="Submissions S."/>
        </authorList>
    </citation>
    <scope>NUCLEOTIDE SEQUENCE [LARGE SCALE GENOMIC DNA]</scope>
    <source>
        <strain evidence="4 6">DSM 22150</strain>
    </source>
</reference>
<evidence type="ECO:0000313" key="4">
    <source>
        <dbReference type="EMBL" id="SEJ97574.1"/>
    </source>
</evidence>
<dbReference type="GO" id="GO:0006276">
    <property type="term" value="P:plasmid maintenance"/>
    <property type="evidence" value="ECO:0007669"/>
    <property type="project" value="InterPro"/>
</dbReference>
<dbReference type="EMBL" id="FJNB01000023">
    <property type="protein sequence ID" value="CZR07749.1"/>
    <property type="molecule type" value="Genomic_DNA"/>
</dbReference>
<protein>
    <submittedName>
        <fullName evidence="4">G/U mismatch-specific uracil-DNA glycosylase</fullName>
    </submittedName>
    <submittedName>
        <fullName evidence="3">Plasmid replication protein repl</fullName>
    </submittedName>
</protein>
<dbReference type="Gene3D" id="3.40.470.10">
    <property type="entry name" value="Uracil-DNA glycosylase-like domain"/>
    <property type="match status" value="1"/>
</dbReference>
<dbReference type="Proteomes" id="UP000199280">
    <property type="component" value="Unassembled WGS sequence"/>
</dbReference>
<sequence length="309" mass="35227">MVEGYSDNTFKVVKETFFNEQGEPFTVEKHYRKQARGNFFKTHKPELRDLCMVIGGSKGKVMAYLLTHLNFTDNTVKVTQKKIVTDTGVSSAAVSNVLAELEQAGLLKTKPGYLMISPGLILRGDLRKVHMLEEAYKNFYENEPQNYAKSISLPQIIDHNSEILILSAFPIEGDGPHLQYYADSSDKFWELIFSCLEEDDPVGYGERIACLLKHHIALGTVMKITQTVRAGTLQRQFNPNDFQELLKKYPTIKTIVFNGDKAFQLFKKNVSLKDFPDIKTIKLPTTSPSRGRYIKPYEEKLTEWSSLIK</sequence>
<reference evidence="3 5" key="1">
    <citation type="submission" date="2016-02" db="EMBL/GenBank/DDBJ databases">
        <authorList>
            <person name="Wen L."/>
            <person name="He K."/>
            <person name="Yang H."/>
        </authorList>
    </citation>
    <scope>NUCLEOTIDE SEQUENCE [LARGE SCALE GENOMIC DNA]</scope>
    <source>
        <strain evidence="3">Trichococcus_R210</strain>
    </source>
</reference>
<dbReference type="InterPro" id="IPR026353">
    <property type="entry name" value="Hypoxan-DNA_Glyclase"/>
</dbReference>
<dbReference type="Gene3D" id="1.10.10.10">
    <property type="entry name" value="Winged helix-like DNA-binding domain superfamily/Winged helix DNA-binding domain"/>
    <property type="match status" value="1"/>
</dbReference>
<dbReference type="InterPro" id="IPR036390">
    <property type="entry name" value="WH_DNA-bd_sf"/>
</dbReference>
<dbReference type="RefSeq" id="WP_084254001.1">
    <property type="nucleotide sequence ID" value="NZ_FJNB01000023.1"/>
</dbReference>
<dbReference type="EMBL" id="FNYT01000052">
    <property type="protein sequence ID" value="SEJ97574.1"/>
    <property type="molecule type" value="Genomic_DNA"/>
</dbReference>
<dbReference type="NCBIfam" id="TIGR04274">
    <property type="entry name" value="hypoxanDNAglyco"/>
    <property type="match status" value="1"/>
</dbReference>
<dbReference type="InterPro" id="IPR005122">
    <property type="entry name" value="Uracil-DNA_glycosylase-like"/>
</dbReference>
<dbReference type="OrthoDB" id="2402632at2"/>
<dbReference type="AlphaFoldDB" id="A0A143Z580"/>
<dbReference type="SUPFAM" id="SSF52141">
    <property type="entry name" value="Uracil-DNA glycosylase-like"/>
    <property type="match status" value="1"/>
</dbReference>
<dbReference type="InterPro" id="IPR036895">
    <property type="entry name" value="Uracil-DNA_glycosylase-like_sf"/>
</dbReference>
<evidence type="ECO:0000259" key="2">
    <source>
        <dbReference type="Pfam" id="PF05732"/>
    </source>
</evidence>
<dbReference type="GO" id="GO:0006260">
    <property type="term" value="P:DNA replication"/>
    <property type="evidence" value="ECO:0007669"/>
    <property type="project" value="InterPro"/>
</dbReference>